<name>A0A239E6C1_9BURK</name>
<evidence type="ECO:0000313" key="2">
    <source>
        <dbReference type="Proteomes" id="UP000198284"/>
    </source>
</evidence>
<evidence type="ECO:0000313" key="1">
    <source>
        <dbReference type="EMBL" id="SNS40206.1"/>
    </source>
</evidence>
<dbReference type="AlphaFoldDB" id="A0A239E6C1"/>
<organism evidence="1 2">
    <name type="scientific">Noviherbaspirillum humi</name>
    <dbReference type="NCBI Taxonomy" id="1688639"/>
    <lineage>
        <taxon>Bacteria</taxon>
        <taxon>Pseudomonadati</taxon>
        <taxon>Pseudomonadota</taxon>
        <taxon>Betaproteobacteria</taxon>
        <taxon>Burkholderiales</taxon>
        <taxon>Oxalobacteraceae</taxon>
        <taxon>Noviherbaspirillum</taxon>
    </lineage>
</organism>
<keyword evidence="2" id="KW-1185">Reference proteome</keyword>
<dbReference type="EMBL" id="FZOT01000002">
    <property type="protein sequence ID" value="SNS40206.1"/>
    <property type="molecule type" value="Genomic_DNA"/>
</dbReference>
<reference evidence="1 2" key="1">
    <citation type="submission" date="2017-06" db="EMBL/GenBank/DDBJ databases">
        <authorList>
            <person name="Kim H.J."/>
            <person name="Triplett B.A."/>
        </authorList>
    </citation>
    <scope>NUCLEOTIDE SEQUENCE [LARGE SCALE GENOMIC DNA]</scope>
    <source>
        <strain evidence="1 2">U15</strain>
    </source>
</reference>
<sequence length="102" mass="10989">MNEGLLQPRFLHADSRPRHELLPFGAGAVSLAREMKGIDVIFVDKAGEVGSHAPRCVRDDGGGLGISASGGLRFSGGNRLLDALEPEPPVRLARRDQALYWV</sequence>
<dbReference type="Proteomes" id="UP000198284">
    <property type="component" value="Unassembled WGS sequence"/>
</dbReference>
<accession>A0A239E6C1</accession>
<protein>
    <submittedName>
        <fullName evidence="1">Uncharacterized protein</fullName>
    </submittedName>
</protein>
<gene>
    <name evidence="1" type="ORF">SAMN06265795_102553</name>
</gene>
<proteinExistence type="predicted"/>